<dbReference type="PANTHER" id="PTHR36151">
    <property type="entry name" value="BLR2777 PROTEIN"/>
    <property type="match status" value="1"/>
</dbReference>
<sequence length="309" mass="34995">MVNTEKLIVHGPETVSWRVVLDPLMMIAGVRALMLQALQPSTMRGVWQNSNFLDEPFDRLFNTANFVAVTAVGTPEQADELGARVRGVHRRLRITDPDGGPVRRVDDPELLLWVHCAEVASYLEVIERGGLRLTPAERDRYYDEQRHTATYVGLHADEVPGSVAEMREYFAAARADLDLRVIPESRATMRFLLWPKVPRKLRVLAPLKPLWFPVGMLAYYTLPRWARDHYRALPEVRAVQLLVTLGLKLARVAILAVPPEIRSRAFKPETRELMADLHRRLAACGVRPRRNLLKVRAVRDSAGGEHALG</sequence>
<organism evidence="2 3">
    <name type="scientific">Actinomadura yumaensis</name>
    <dbReference type="NCBI Taxonomy" id="111807"/>
    <lineage>
        <taxon>Bacteria</taxon>
        <taxon>Bacillati</taxon>
        <taxon>Actinomycetota</taxon>
        <taxon>Actinomycetes</taxon>
        <taxon>Streptosporangiales</taxon>
        <taxon>Thermomonosporaceae</taxon>
        <taxon>Actinomadura</taxon>
    </lineage>
</organism>
<protein>
    <submittedName>
        <fullName evidence="2">Oxygenase MpaB family protein</fullName>
        <ecNumber evidence="2">1.-.-.-</ecNumber>
    </submittedName>
</protein>
<dbReference type="GO" id="GO:0016491">
    <property type="term" value="F:oxidoreductase activity"/>
    <property type="evidence" value="ECO:0007669"/>
    <property type="project" value="UniProtKB-KW"/>
</dbReference>
<dbReference type="PANTHER" id="PTHR36151:SF3">
    <property type="entry name" value="ER-BOUND OXYGENASE MPAB_MPAB'_RUBBER OXYGENASE CATALYTIC DOMAIN-CONTAINING PROTEIN"/>
    <property type="match status" value="1"/>
</dbReference>
<proteinExistence type="predicted"/>
<reference evidence="3" key="1">
    <citation type="journal article" date="2019" name="Int. J. Syst. Evol. Microbiol.">
        <title>The Global Catalogue of Microorganisms (GCM) 10K type strain sequencing project: providing services to taxonomists for standard genome sequencing and annotation.</title>
        <authorList>
            <consortium name="The Broad Institute Genomics Platform"/>
            <consortium name="The Broad Institute Genome Sequencing Center for Infectious Disease"/>
            <person name="Wu L."/>
            <person name="Ma J."/>
        </authorList>
    </citation>
    <scope>NUCLEOTIDE SEQUENCE [LARGE SCALE GENOMIC DNA]</scope>
    <source>
        <strain evidence="3">JCM 3369</strain>
    </source>
</reference>
<name>A0ABW2CWV1_9ACTN</name>
<feature type="domain" description="ER-bound oxygenase mpaB/mpaB'/Rubber oxygenase catalytic" evidence="1">
    <location>
        <begin position="17"/>
        <end position="234"/>
    </location>
</feature>
<dbReference type="EMBL" id="JBHSXS010000045">
    <property type="protein sequence ID" value="MFC6885942.1"/>
    <property type="molecule type" value="Genomic_DNA"/>
</dbReference>
<gene>
    <name evidence="2" type="ORF">ACFQKB_39710</name>
</gene>
<dbReference type="Proteomes" id="UP001596380">
    <property type="component" value="Unassembled WGS sequence"/>
</dbReference>
<evidence type="ECO:0000259" key="1">
    <source>
        <dbReference type="Pfam" id="PF09995"/>
    </source>
</evidence>
<dbReference type="Pfam" id="PF09995">
    <property type="entry name" value="MPAB_Lcp_cat"/>
    <property type="match status" value="1"/>
</dbReference>
<evidence type="ECO:0000313" key="2">
    <source>
        <dbReference type="EMBL" id="MFC6885942.1"/>
    </source>
</evidence>
<keyword evidence="2" id="KW-0560">Oxidoreductase</keyword>
<dbReference type="InterPro" id="IPR018713">
    <property type="entry name" value="MPAB/Lcp_cat_dom"/>
</dbReference>
<dbReference type="RefSeq" id="WP_378048442.1">
    <property type="nucleotide sequence ID" value="NZ_JBHSXE010000001.1"/>
</dbReference>
<keyword evidence="3" id="KW-1185">Reference proteome</keyword>
<evidence type="ECO:0000313" key="3">
    <source>
        <dbReference type="Proteomes" id="UP001596380"/>
    </source>
</evidence>
<comment type="caution">
    <text evidence="2">The sequence shown here is derived from an EMBL/GenBank/DDBJ whole genome shotgun (WGS) entry which is preliminary data.</text>
</comment>
<dbReference type="EC" id="1.-.-.-" evidence="2"/>
<accession>A0ABW2CWV1</accession>